<protein>
    <submittedName>
        <fullName evidence="1">Uncharacterized protein</fullName>
    </submittedName>
</protein>
<name>A0A7C3YSS1_UNCW3</name>
<gene>
    <name evidence="1" type="ORF">ENX07_03895</name>
</gene>
<reference evidence="1" key="1">
    <citation type="journal article" date="2020" name="mSystems">
        <title>Genome- and Community-Level Interaction Insights into Carbon Utilization and Element Cycling Functions of Hydrothermarchaeota in Hydrothermal Sediment.</title>
        <authorList>
            <person name="Zhou Z."/>
            <person name="Liu Y."/>
            <person name="Xu W."/>
            <person name="Pan J."/>
            <person name="Luo Z.H."/>
            <person name="Li M."/>
        </authorList>
    </citation>
    <scope>NUCLEOTIDE SEQUENCE [LARGE SCALE GENOMIC DNA]</scope>
    <source>
        <strain evidence="1">SpSt-906</strain>
    </source>
</reference>
<sequence>MIKSIWVEVIKKHTKPVQEVFYEVEEKDGKRGWMEVLVKGVRQEVERGSIYAGLKAQRVRIDSDDFLILYRHEEGIGVSYDII</sequence>
<organism evidence="1">
    <name type="scientific">candidate division WOR-3 bacterium</name>
    <dbReference type="NCBI Taxonomy" id="2052148"/>
    <lineage>
        <taxon>Bacteria</taxon>
        <taxon>Bacteria division WOR-3</taxon>
    </lineage>
</organism>
<proteinExistence type="predicted"/>
<dbReference type="EMBL" id="DTMQ01000024">
    <property type="protein sequence ID" value="HGE99196.1"/>
    <property type="molecule type" value="Genomic_DNA"/>
</dbReference>
<dbReference type="AlphaFoldDB" id="A0A7C3YSS1"/>
<accession>A0A7C3YSS1</accession>
<evidence type="ECO:0000313" key="1">
    <source>
        <dbReference type="EMBL" id="HGE99196.1"/>
    </source>
</evidence>
<comment type="caution">
    <text evidence="1">The sequence shown here is derived from an EMBL/GenBank/DDBJ whole genome shotgun (WGS) entry which is preliminary data.</text>
</comment>